<accession>A0ABY2IYS1</accession>
<name>A0ABY2IYS1_9MICO</name>
<dbReference type="Proteomes" id="UP000297853">
    <property type="component" value="Unassembled WGS sequence"/>
</dbReference>
<evidence type="ECO:0000256" key="1">
    <source>
        <dbReference type="SAM" id="Phobius"/>
    </source>
</evidence>
<evidence type="ECO:0000313" key="2">
    <source>
        <dbReference type="EMBL" id="TFC95635.1"/>
    </source>
</evidence>
<feature type="transmembrane region" description="Helical" evidence="1">
    <location>
        <begin position="6"/>
        <end position="39"/>
    </location>
</feature>
<gene>
    <name evidence="2" type="ORF">E3T28_13290</name>
</gene>
<comment type="caution">
    <text evidence="2">The sequence shown here is derived from an EMBL/GenBank/DDBJ whole genome shotgun (WGS) entry which is preliminary data.</text>
</comment>
<evidence type="ECO:0000313" key="3">
    <source>
        <dbReference type="Proteomes" id="UP000297853"/>
    </source>
</evidence>
<feature type="transmembrane region" description="Helical" evidence="1">
    <location>
        <begin position="69"/>
        <end position="94"/>
    </location>
</feature>
<organism evidence="2 3">
    <name type="scientific">Cryobacterium sinapicolor</name>
    <dbReference type="NCBI Taxonomy" id="1259236"/>
    <lineage>
        <taxon>Bacteria</taxon>
        <taxon>Bacillati</taxon>
        <taxon>Actinomycetota</taxon>
        <taxon>Actinomycetes</taxon>
        <taxon>Micrococcales</taxon>
        <taxon>Microbacteriaceae</taxon>
        <taxon>Cryobacterium</taxon>
    </lineage>
</organism>
<keyword evidence="1" id="KW-0472">Membrane</keyword>
<keyword evidence="1" id="KW-1133">Transmembrane helix</keyword>
<reference evidence="2 3" key="1">
    <citation type="submission" date="2019-03" db="EMBL/GenBank/DDBJ databases">
        <title>Genomics of glacier-inhabiting Cryobacterium strains.</title>
        <authorList>
            <person name="Liu Q."/>
            <person name="Xin Y.-H."/>
        </authorList>
    </citation>
    <scope>NUCLEOTIDE SEQUENCE [LARGE SCALE GENOMIC DNA]</scope>
    <source>
        <strain evidence="2 3">TMT1-23-1</strain>
    </source>
</reference>
<protein>
    <submittedName>
        <fullName evidence="2">Uncharacterized protein</fullName>
    </submittedName>
</protein>
<proteinExistence type="predicted"/>
<feature type="transmembrane region" description="Helical" evidence="1">
    <location>
        <begin position="114"/>
        <end position="139"/>
    </location>
</feature>
<dbReference type="EMBL" id="SOGQ01000076">
    <property type="protein sequence ID" value="TFC95635.1"/>
    <property type="molecule type" value="Genomic_DNA"/>
</dbReference>
<keyword evidence="1" id="KW-0812">Transmembrane</keyword>
<keyword evidence="3" id="KW-1185">Reference proteome</keyword>
<sequence length="144" mass="14375">MSLVGLAVAAVGILAGAFVAGPILVPAGILAIVFFGILLVARARRAEGSLVVSRSSDSMPKGTGRTSSIIGLAIAAALGVTGVVMGSALVSTLTQRGLVADATGTVGYTTDAEIVLGLVAFVLFLVAIVATPIMIVRLVRSSRN</sequence>